<evidence type="ECO:0000256" key="1">
    <source>
        <dbReference type="SAM" id="MobiDB-lite"/>
    </source>
</evidence>
<organism evidence="2">
    <name type="scientific">Tanacetum cinerariifolium</name>
    <name type="common">Dalmatian daisy</name>
    <name type="synonym">Chrysanthemum cinerariifolium</name>
    <dbReference type="NCBI Taxonomy" id="118510"/>
    <lineage>
        <taxon>Eukaryota</taxon>
        <taxon>Viridiplantae</taxon>
        <taxon>Streptophyta</taxon>
        <taxon>Embryophyta</taxon>
        <taxon>Tracheophyta</taxon>
        <taxon>Spermatophyta</taxon>
        <taxon>Magnoliopsida</taxon>
        <taxon>eudicotyledons</taxon>
        <taxon>Gunneridae</taxon>
        <taxon>Pentapetalae</taxon>
        <taxon>asterids</taxon>
        <taxon>campanulids</taxon>
        <taxon>Asterales</taxon>
        <taxon>Asteraceae</taxon>
        <taxon>Asteroideae</taxon>
        <taxon>Anthemideae</taxon>
        <taxon>Anthemidinae</taxon>
        <taxon>Tanacetum</taxon>
    </lineage>
</organism>
<comment type="caution">
    <text evidence="2">The sequence shown here is derived from an EMBL/GenBank/DDBJ whole genome shotgun (WGS) entry which is preliminary data.</text>
</comment>
<gene>
    <name evidence="2" type="ORF">Tci_876990</name>
</gene>
<proteinExistence type="predicted"/>
<reference evidence="2" key="1">
    <citation type="journal article" date="2019" name="Sci. Rep.">
        <title>Draft genome of Tanacetum cinerariifolium, the natural source of mosquito coil.</title>
        <authorList>
            <person name="Yamashiro T."/>
            <person name="Shiraishi A."/>
            <person name="Satake H."/>
            <person name="Nakayama K."/>
        </authorList>
    </citation>
    <scope>NUCLEOTIDE SEQUENCE</scope>
</reference>
<accession>A0A699T772</accession>
<dbReference type="EMBL" id="BKCJ011215492">
    <property type="protein sequence ID" value="GFD05021.1"/>
    <property type="molecule type" value="Genomic_DNA"/>
</dbReference>
<feature type="compositionally biased region" description="Basic and acidic residues" evidence="1">
    <location>
        <begin position="1"/>
        <end position="19"/>
    </location>
</feature>
<evidence type="ECO:0000313" key="2">
    <source>
        <dbReference type="EMBL" id="GFD05021.1"/>
    </source>
</evidence>
<feature type="non-terminal residue" evidence="2">
    <location>
        <position position="223"/>
    </location>
</feature>
<feature type="region of interest" description="Disordered" evidence="1">
    <location>
        <begin position="1"/>
        <end position="22"/>
    </location>
</feature>
<name>A0A699T772_TANCI</name>
<dbReference type="AlphaFoldDB" id="A0A699T772"/>
<protein>
    <submittedName>
        <fullName evidence="2">Uncharacterized protein</fullName>
    </submittedName>
</protein>
<sequence>MHAFDDAANERLKGERIGDQPDLTATAHARQRQLLRQGAADVVLGQQAEWQLIAHHFAARGDFDFAQQHGTYRGAETHGIGDVDVVDGRALAGKPAAFGQVGRQRVLLHGLAQRLFEQFFEALFENEGREVRQALGRFNVPAGHLILRGQQEPEEAVRRQRQQVIELANRWEGAATKHLDRNGPGVGRQFKLGRLRGCRDVGNTKDDFGLAVGAGVFAGVRQN</sequence>